<evidence type="ECO:0000256" key="1">
    <source>
        <dbReference type="ARBA" id="ARBA00007447"/>
    </source>
</evidence>
<dbReference type="EMBL" id="CAMPGE010008657">
    <property type="protein sequence ID" value="CAI2367545.1"/>
    <property type="molecule type" value="Genomic_DNA"/>
</dbReference>
<feature type="signal peptide" evidence="8">
    <location>
        <begin position="1"/>
        <end position="28"/>
    </location>
</feature>
<proteinExistence type="inferred from homology"/>
<evidence type="ECO:0000259" key="9">
    <source>
        <dbReference type="PROSITE" id="PS51767"/>
    </source>
</evidence>
<dbReference type="PROSITE" id="PS00141">
    <property type="entry name" value="ASP_PROTEASE"/>
    <property type="match status" value="1"/>
</dbReference>
<keyword evidence="4 7" id="KW-0378">Hydrolase</keyword>
<keyword evidence="6" id="KW-1015">Disulfide bond</keyword>
<feature type="active site" evidence="5">
    <location>
        <position position="102"/>
    </location>
</feature>
<evidence type="ECO:0000256" key="8">
    <source>
        <dbReference type="SAM" id="SignalP"/>
    </source>
</evidence>
<dbReference type="Proteomes" id="UP001295684">
    <property type="component" value="Unassembled WGS sequence"/>
</dbReference>
<comment type="similarity">
    <text evidence="1 7">Belongs to the peptidase A1 family.</text>
</comment>
<keyword evidence="8" id="KW-0732">Signal</keyword>
<evidence type="ECO:0000256" key="2">
    <source>
        <dbReference type="ARBA" id="ARBA00022670"/>
    </source>
</evidence>
<dbReference type="InterPro" id="IPR001969">
    <property type="entry name" value="Aspartic_peptidase_AS"/>
</dbReference>
<feature type="disulfide bond" evidence="6">
    <location>
        <begin position="319"/>
        <end position="357"/>
    </location>
</feature>
<keyword evidence="2 7" id="KW-0645">Protease</keyword>
<dbReference type="InterPro" id="IPR034164">
    <property type="entry name" value="Pepsin-like_dom"/>
</dbReference>
<dbReference type="InterPro" id="IPR001461">
    <property type="entry name" value="Aspartic_peptidase_A1"/>
</dbReference>
<dbReference type="CDD" id="cd05471">
    <property type="entry name" value="pepsin_like"/>
    <property type="match status" value="1"/>
</dbReference>
<gene>
    <name evidence="10" type="ORF">ECRASSUSDP1_LOCUS8832</name>
</gene>
<keyword evidence="11" id="KW-1185">Reference proteome</keyword>
<dbReference type="GO" id="GO:0004190">
    <property type="term" value="F:aspartic-type endopeptidase activity"/>
    <property type="evidence" value="ECO:0007669"/>
    <property type="project" value="UniProtKB-KW"/>
</dbReference>
<name>A0AAD1ULY5_EUPCR</name>
<feature type="chain" id="PRO_5042196271" description="Peptidase A1 domain-containing protein" evidence="8">
    <location>
        <begin position="29"/>
        <end position="422"/>
    </location>
</feature>
<dbReference type="PRINTS" id="PR00792">
    <property type="entry name" value="PEPSIN"/>
</dbReference>
<feature type="active site" evidence="5">
    <location>
        <position position="280"/>
    </location>
</feature>
<sequence length="422" mass="45806">MNSRALFTRTSLVLLALLLCLLDYGKIGIGHYASAQTVRLPLKKVYLRDPIKVDQHELESEEEAARRGLSTQNVTMTNYLDVQYYASLLIGDSKHSQTFIWDTGSTLLWIPLNNCSSCPSSNKHTPSGSWSNTGVRYTITYAVGEVSGVIANDNVYLTSSSGASMQLLGVDTVSADLGGLQADGVLGMGPAISSGRPGTLLVEQLKNAGVIGANTFSVEYTFRDETSSILLGGFDTSKVASESAFSWIDLKTTSHWTVPLKKMQYGSTQISIDADGGTLDTGTSLTLFQTADFTNLWAKITEGKTCGYLSGTSTRACQCNSTSDFEEILFQFTGYNAYMPVSAYITFIDNSVSQDLCTFSIDSYSGDLGNIVLLGDSFLREYYIYHDVDGKRVGLYGRTTSSSHLLTYTTLAALLVFCNFLA</sequence>
<accession>A0AAD1ULY5</accession>
<keyword evidence="3 7" id="KW-0064">Aspartyl protease</keyword>
<dbReference type="Gene3D" id="2.40.70.10">
    <property type="entry name" value="Acid Proteases"/>
    <property type="match status" value="2"/>
</dbReference>
<dbReference type="GO" id="GO:0006508">
    <property type="term" value="P:proteolysis"/>
    <property type="evidence" value="ECO:0007669"/>
    <property type="project" value="UniProtKB-KW"/>
</dbReference>
<protein>
    <recommendedName>
        <fullName evidence="9">Peptidase A1 domain-containing protein</fullName>
    </recommendedName>
</protein>
<feature type="domain" description="Peptidase A1" evidence="9">
    <location>
        <begin position="84"/>
        <end position="396"/>
    </location>
</feature>
<dbReference type="InterPro" id="IPR021109">
    <property type="entry name" value="Peptidase_aspartic_dom_sf"/>
</dbReference>
<comment type="caution">
    <text evidence="10">The sequence shown here is derived from an EMBL/GenBank/DDBJ whole genome shotgun (WGS) entry which is preliminary data.</text>
</comment>
<evidence type="ECO:0000256" key="5">
    <source>
        <dbReference type="PIRSR" id="PIRSR601461-1"/>
    </source>
</evidence>
<evidence type="ECO:0000256" key="7">
    <source>
        <dbReference type="RuleBase" id="RU000454"/>
    </source>
</evidence>
<evidence type="ECO:0000313" key="11">
    <source>
        <dbReference type="Proteomes" id="UP001295684"/>
    </source>
</evidence>
<dbReference type="AlphaFoldDB" id="A0AAD1ULY5"/>
<evidence type="ECO:0000256" key="4">
    <source>
        <dbReference type="ARBA" id="ARBA00022801"/>
    </source>
</evidence>
<dbReference type="SUPFAM" id="SSF50630">
    <property type="entry name" value="Acid proteases"/>
    <property type="match status" value="1"/>
</dbReference>
<dbReference type="PROSITE" id="PS51767">
    <property type="entry name" value="PEPTIDASE_A1"/>
    <property type="match status" value="1"/>
</dbReference>
<reference evidence="10" key="1">
    <citation type="submission" date="2023-07" db="EMBL/GenBank/DDBJ databases">
        <authorList>
            <consortium name="AG Swart"/>
            <person name="Singh M."/>
            <person name="Singh A."/>
            <person name="Seah K."/>
            <person name="Emmerich C."/>
        </authorList>
    </citation>
    <scope>NUCLEOTIDE SEQUENCE</scope>
    <source>
        <strain evidence="10">DP1</strain>
    </source>
</reference>
<organism evidence="10 11">
    <name type="scientific">Euplotes crassus</name>
    <dbReference type="NCBI Taxonomy" id="5936"/>
    <lineage>
        <taxon>Eukaryota</taxon>
        <taxon>Sar</taxon>
        <taxon>Alveolata</taxon>
        <taxon>Ciliophora</taxon>
        <taxon>Intramacronucleata</taxon>
        <taxon>Spirotrichea</taxon>
        <taxon>Hypotrichia</taxon>
        <taxon>Euplotida</taxon>
        <taxon>Euplotidae</taxon>
        <taxon>Moneuplotes</taxon>
    </lineage>
</organism>
<evidence type="ECO:0000256" key="3">
    <source>
        <dbReference type="ARBA" id="ARBA00022750"/>
    </source>
</evidence>
<dbReference type="PANTHER" id="PTHR47966:SF51">
    <property type="entry name" value="BETA-SITE APP-CLEAVING ENZYME, ISOFORM A-RELATED"/>
    <property type="match status" value="1"/>
</dbReference>
<evidence type="ECO:0000313" key="10">
    <source>
        <dbReference type="EMBL" id="CAI2367545.1"/>
    </source>
</evidence>
<dbReference type="PANTHER" id="PTHR47966">
    <property type="entry name" value="BETA-SITE APP-CLEAVING ENZYME, ISOFORM A-RELATED"/>
    <property type="match status" value="1"/>
</dbReference>
<evidence type="ECO:0000256" key="6">
    <source>
        <dbReference type="PIRSR" id="PIRSR601461-2"/>
    </source>
</evidence>
<dbReference type="Pfam" id="PF00026">
    <property type="entry name" value="Asp"/>
    <property type="match status" value="1"/>
</dbReference>
<dbReference type="InterPro" id="IPR033121">
    <property type="entry name" value="PEPTIDASE_A1"/>
</dbReference>